<feature type="compositionally biased region" description="Acidic residues" evidence="3">
    <location>
        <begin position="469"/>
        <end position="481"/>
    </location>
</feature>
<dbReference type="InterPro" id="IPR036116">
    <property type="entry name" value="FN3_sf"/>
</dbReference>
<dbReference type="EMBL" id="JAGEMK010000001">
    <property type="protein sequence ID" value="MBO1750790.1"/>
    <property type="molecule type" value="Genomic_DNA"/>
</dbReference>
<proteinExistence type="predicted"/>
<evidence type="ECO:0000256" key="4">
    <source>
        <dbReference type="SAM" id="Phobius"/>
    </source>
</evidence>
<dbReference type="Proteomes" id="UP000664209">
    <property type="component" value="Unassembled WGS sequence"/>
</dbReference>
<gene>
    <name evidence="6" type="ORF">J4G33_03135</name>
</gene>
<keyword evidence="2" id="KW-0624">Polysaccharide degradation</keyword>
<keyword evidence="7" id="KW-1185">Reference proteome</keyword>
<keyword evidence="2" id="KW-0119">Carbohydrate metabolism</keyword>
<keyword evidence="4" id="KW-0812">Transmembrane</keyword>
<dbReference type="InterPro" id="IPR013783">
    <property type="entry name" value="Ig-like_fold"/>
</dbReference>
<comment type="caution">
    <text evidence="6">The sequence shown here is derived from an EMBL/GenBank/DDBJ whole genome shotgun (WGS) entry which is preliminary data.</text>
</comment>
<feature type="compositionally biased region" description="Gly residues" evidence="3">
    <location>
        <begin position="433"/>
        <end position="452"/>
    </location>
</feature>
<feature type="domain" description="Fibronectin type-III" evidence="5">
    <location>
        <begin position="575"/>
        <end position="668"/>
    </location>
</feature>
<feature type="region of interest" description="Disordered" evidence="3">
    <location>
        <begin position="355"/>
        <end position="481"/>
    </location>
</feature>
<evidence type="ECO:0000256" key="3">
    <source>
        <dbReference type="SAM" id="MobiDB-lite"/>
    </source>
</evidence>
<dbReference type="CDD" id="cd00063">
    <property type="entry name" value="FN3"/>
    <property type="match status" value="1"/>
</dbReference>
<dbReference type="Gene3D" id="2.60.40.10">
    <property type="entry name" value="Immunoglobulins"/>
    <property type="match status" value="2"/>
</dbReference>
<reference evidence="6" key="1">
    <citation type="submission" date="2021-03" db="EMBL/GenBank/DDBJ databases">
        <title>Actinotalea soli sp. nov., isolated from soil.</title>
        <authorList>
            <person name="Ping W."/>
            <person name="Zhang J."/>
        </authorList>
    </citation>
    <scope>NUCLEOTIDE SEQUENCE</scope>
    <source>
        <strain evidence="6">BY-33</strain>
    </source>
</reference>
<dbReference type="InterPro" id="IPR011044">
    <property type="entry name" value="Quino_amine_DH_bsu"/>
</dbReference>
<dbReference type="SUPFAM" id="SSF49265">
    <property type="entry name" value="Fibronectin type III"/>
    <property type="match status" value="2"/>
</dbReference>
<evidence type="ECO:0000256" key="2">
    <source>
        <dbReference type="ARBA" id="ARBA00023326"/>
    </source>
</evidence>
<feature type="compositionally biased region" description="Polar residues" evidence="3">
    <location>
        <begin position="499"/>
        <end position="512"/>
    </location>
</feature>
<dbReference type="Pfam" id="PF00041">
    <property type="entry name" value="fn3"/>
    <property type="match status" value="1"/>
</dbReference>
<dbReference type="SUPFAM" id="SSF63825">
    <property type="entry name" value="YWTD domain"/>
    <property type="match status" value="1"/>
</dbReference>
<dbReference type="AlphaFoldDB" id="A0A939RU18"/>
<evidence type="ECO:0000259" key="5">
    <source>
        <dbReference type="PROSITE" id="PS50853"/>
    </source>
</evidence>
<keyword evidence="1" id="KW-0378">Hydrolase</keyword>
<dbReference type="SUPFAM" id="SSF50969">
    <property type="entry name" value="YVTN repeat-like/Quinoprotein amine dehydrogenase"/>
    <property type="match status" value="1"/>
</dbReference>
<name>A0A939RU18_9CELL</name>
<dbReference type="RefSeq" id="WP_208054403.1">
    <property type="nucleotide sequence ID" value="NZ_JAGEMK010000001.1"/>
</dbReference>
<organism evidence="6 7">
    <name type="scientific">Actinotalea soli</name>
    <dbReference type="NCBI Taxonomy" id="2819234"/>
    <lineage>
        <taxon>Bacteria</taxon>
        <taxon>Bacillati</taxon>
        <taxon>Actinomycetota</taxon>
        <taxon>Actinomycetes</taxon>
        <taxon>Micrococcales</taxon>
        <taxon>Cellulomonadaceae</taxon>
        <taxon>Actinotalea</taxon>
    </lineage>
</organism>
<keyword evidence="1" id="KW-0326">Glycosidase</keyword>
<dbReference type="InterPro" id="IPR003961">
    <property type="entry name" value="FN3_dom"/>
</dbReference>
<feature type="region of interest" description="Disordered" evidence="3">
    <location>
        <begin position="493"/>
        <end position="512"/>
    </location>
</feature>
<keyword evidence="4" id="KW-0472">Membrane</keyword>
<dbReference type="SMART" id="SM00060">
    <property type="entry name" value="FN3"/>
    <property type="match status" value="3"/>
</dbReference>
<sequence>MLRRLVGRGADRQRGLAEVGVAVTGAALVLGAAVGSGVASTVVSMSDGVTWLPDDATGQVVQINPATGSAERRLQIGEPGSELEISQRDGHLVIGDASTGTITSIDLSTLLAGGQRQTDEPSRVLVGGGLAFLVTPSTGVVRIVDPLTLRDLASPYRGAVPFADVVVDGEGEVWVVDRDGELRSLTWDRDAQVLKASEPRPVRGAGAATRLVPHERGVTVFAPDGGAVLQAGVGRDLAVAVPQLDGEVLPAVTSPNDLAPASLPGRSAVVMLSGDRVLDVEVGALGCERPGSPAVFAGRVYVPCTGAGRVIVLRPDGSRGGPDVIVPGGRDPRLLVDDGRLVVFTEDGSRAVLVEADGSSRQIDTGRSGAPVQDPASGSGGAPVVMPPPRQTSSTSPERAVGNDPGSDASRPGDVTPPRGGPGQVTPPTTGGTRPGTGSGTGGGTGAGGGGRPDADAPGQGTVPPADPDVPDADPDEDLPEDEILAPQGVLAELGPQQPDGTSDATVSWSSARTPPERYLVRAPGVAPVEVAGTATSATLRSLACATTVAVTVEAVAGTQVVPAPATSVRTPACPPEAPAPASGVGAVAGEDGSVTVSWTPSTSTVDSYLVGPQGGSTTSVGAGSTSVVLRDLPAGTGLRFVVQAVRDGLVTSSEPSNEVVVAGVPGPVGGLGATMQGRTADAVTVDVSWSGAAGQGSTVTGYTVSWSGGGASGSTAVAGTSTTLGVGCAGQPLCTSGGTLTVTVTARNGVGEGGAASTTVAVPAPPPPPPANGDVVVSHVHAGTPDRYAEEIPMSAELNPPQSWREHTGGCELVVDGVGSPIACSTSGPVHLGGFIGPGSVSVSVRALGVNGATVTSAGSAGDIPPRNNWGQCDRVTNLCTEPVSLEDPEVVVVPLPWTPVPGAPGGPDRPPLMATGFGLLLAAWVLRTQRTTGRGLRPDSTNLITEETP</sequence>
<dbReference type="PROSITE" id="PS50853">
    <property type="entry name" value="FN3"/>
    <property type="match status" value="1"/>
</dbReference>
<protein>
    <submittedName>
        <fullName evidence="6">Fibronectin type III domain-containing protein</fullName>
    </submittedName>
</protein>
<feature type="transmembrane region" description="Helical" evidence="4">
    <location>
        <begin position="21"/>
        <end position="43"/>
    </location>
</feature>
<dbReference type="GO" id="GO:0016798">
    <property type="term" value="F:hydrolase activity, acting on glycosyl bonds"/>
    <property type="evidence" value="ECO:0007669"/>
    <property type="project" value="UniProtKB-KW"/>
</dbReference>
<evidence type="ECO:0000313" key="7">
    <source>
        <dbReference type="Proteomes" id="UP000664209"/>
    </source>
</evidence>
<evidence type="ECO:0000313" key="6">
    <source>
        <dbReference type="EMBL" id="MBO1750790.1"/>
    </source>
</evidence>
<keyword evidence="4" id="KW-1133">Transmembrane helix</keyword>
<dbReference type="GO" id="GO:0000272">
    <property type="term" value="P:polysaccharide catabolic process"/>
    <property type="evidence" value="ECO:0007669"/>
    <property type="project" value="UniProtKB-KW"/>
</dbReference>
<accession>A0A939RU18</accession>
<evidence type="ECO:0000256" key="1">
    <source>
        <dbReference type="ARBA" id="ARBA00023295"/>
    </source>
</evidence>